<dbReference type="GO" id="GO:0060271">
    <property type="term" value="P:cilium assembly"/>
    <property type="evidence" value="ECO:0007669"/>
    <property type="project" value="TreeGrafter"/>
</dbReference>
<dbReference type="InterPro" id="IPR056168">
    <property type="entry name" value="TPR_IF140/IFT172/WDR19"/>
</dbReference>
<feature type="domain" description="IF140/IFT172/WDR19 TPR" evidence="10">
    <location>
        <begin position="1065"/>
        <end position="1274"/>
    </location>
</feature>
<dbReference type="PANTHER" id="PTHR14920">
    <property type="entry name" value="OSMOTIC AVOIDANCE ABNORMAL PROTEIN 1/WD REPEAT MEMBRANE PROTEIN"/>
    <property type="match status" value="1"/>
</dbReference>
<feature type="domain" description="WDR19 WD40 repeat" evidence="8">
    <location>
        <begin position="380"/>
        <end position="651"/>
    </location>
</feature>
<keyword evidence="6" id="KW-0966">Cell projection</keyword>
<feature type="region of interest" description="Disordered" evidence="7">
    <location>
        <begin position="794"/>
        <end position="827"/>
    </location>
</feature>
<evidence type="ECO:0000256" key="1">
    <source>
        <dbReference type="ARBA" id="ARBA00004138"/>
    </source>
</evidence>
<name>A0A0V0J732_SCHSO</name>
<dbReference type="Pfam" id="PF24762">
    <property type="entry name" value="TPR_IF140-IFT172"/>
    <property type="match status" value="1"/>
</dbReference>
<dbReference type="InterPro" id="IPR001680">
    <property type="entry name" value="WD40_rpt"/>
</dbReference>
<evidence type="ECO:0000259" key="9">
    <source>
        <dbReference type="Pfam" id="PF23389"/>
    </source>
</evidence>
<organism evidence="11">
    <name type="scientific">Schistocephalus solidus</name>
    <name type="common">Tapeworm</name>
    <dbReference type="NCBI Taxonomy" id="70667"/>
    <lineage>
        <taxon>Eukaryota</taxon>
        <taxon>Metazoa</taxon>
        <taxon>Spiralia</taxon>
        <taxon>Lophotrochozoa</taxon>
        <taxon>Platyhelminthes</taxon>
        <taxon>Cestoda</taxon>
        <taxon>Eucestoda</taxon>
        <taxon>Diphyllobothriidea</taxon>
        <taxon>Diphyllobothriidae</taxon>
        <taxon>Schistocephalus</taxon>
    </lineage>
</organism>
<dbReference type="SUPFAM" id="SSF50960">
    <property type="entry name" value="TolB, C-terminal domain"/>
    <property type="match status" value="1"/>
</dbReference>
<dbReference type="GO" id="GO:0030991">
    <property type="term" value="C:intraciliary transport particle A"/>
    <property type="evidence" value="ECO:0007669"/>
    <property type="project" value="TreeGrafter"/>
</dbReference>
<evidence type="ECO:0000313" key="11">
    <source>
        <dbReference type="EMBL" id="JAP60874.1"/>
    </source>
</evidence>
<keyword evidence="4" id="KW-0802">TPR repeat</keyword>
<evidence type="ECO:0000256" key="2">
    <source>
        <dbReference type="ARBA" id="ARBA00022574"/>
    </source>
</evidence>
<dbReference type="GO" id="GO:0005929">
    <property type="term" value="C:cilium"/>
    <property type="evidence" value="ECO:0007669"/>
    <property type="project" value="UniProtKB-SubCell"/>
</dbReference>
<evidence type="ECO:0000256" key="5">
    <source>
        <dbReference type="ARBA" id="ARBA00023069"/>
    </source>
</evidence>
<feature type="region of interest" description="Disordered" evidence="7">
    <location>
        <begin position="1582"/>
        <end position="1615"/>
    </location>
</feature>
<dbReference type="Gene3D" id="1.25.40.10">
    <property type="entry name" value="Tetratricopeptide repeat domain"/>
    <property type="match status" value="1"/>
</dbReference>
<dbReference type="InterPro" id="IPR039468">
    <property type="entry name" value="WDR19_WD40_rpt"/>
</dbReference>
<gene>
    <name evidence="11" type="primary">WDR19</name>
    <name evidence="11" type="ORF">TR91056</name>
</gene>
<evidence type="ECO:0000256" key="7">
    <source>
        <dbReference type="SAM" id="MobiDB-lite"/>
    </source>
</evidence>
<sequence length="1615" mass="180004">MKKIFSVPTGCCKNASVGFEIQKSRSGYIATYGFEQQVNVYDRHGKLKGEIPLLGNAVQMDWDKNGDCLAIINDKTSSVTMWDPISAKISQFATHFKDNLSCLSWSKVDTRLAIGTVKGNLLVYDTTSAKKYPILGRHTRRILAVVWSPTSLLATAGEDKLLALNSIDGDLIKDITIRDQPSHLRFAHTSLSKHGAHEDNVLSCISGSGSVLIWRFHEDGDPIELSFSSTYGHIVDYQWFGESSLILGFSSGNFVVTSTNQQDLGQEVYRIRDHKENLLALAVSCSLNRLATASDKCIKIHDLSNLNDLVAIIELEDDVNDFTQGQESANRSLAPSHGLSCALDWSQDGQLLAVVSPRQILHVFLSQLPMLFSVSASGMVARLTSLLEVTIEPLFPEISSNSFESARVLLVTVEPNFIAIGPNHLAVGVNNQAWFYDISAKNDFELIDEHEYSTMVEKMRLNGEYAAVCFADGRVLLHWIDPKKFPAKMQKIAVLAATDSQGYSDKNKGQTLADKLMPYATRQQKTFAEPLQEGSRITDIELTEQHFIYSTSTGALVHFLLEAWVVINEYKHINPIRSIFANKAGTLVAFIDERGGVFIFNSLPNTLVEFPNAPLTAYQVFWNAVDEENPLLVILDKEKLTVYRFFTTSVPNSLPNSGTRVEGREKERNFVRIPSMSNLPDFSKLLDNSQPAELTAYAQSPLQFSTASNTNTASVFTKTQRSFQTTIYGECRLVGATRLPPNHTPLGIFSGQVCFLGQTGRQVHAPLSTHAFRTYTRWHLHEGTKAAKEAIASSAEDNKNIGTTDTTNSPHKAGDANSVSSTAYRSNKVRDKATKDLTKLPEAKLVSLFEQAVLAGDFEDALLLSDFLLNRARWHQLGLACVKSLDFECAIQAFRRLNHCGLVLAVQRMAAVEEKHLLYGYVSMFLGDFDRAQEFFLASSKPVAALEMRRDLLHWDAALQLARSLQPSQVPLISREYAFELECVGDYVNALMYFERALDRTPCVDKGSFLDGMAWLCEEPLVENISAMGDVAVGDWNEHEALCNAGIARNTIRLGDYKRGIAMATKHPSRSLKKECALILEQARQWTEAAVLHEAAGQIDAAVAACLKCKNYDKAGILLKGAKVSPKMYLEYAKAREVIGSYKEAVIAYESAKDWTSVVRLLLEKLNNPADAVRVVNESKTAEGAKMVAQYFMKIGDFGSAIQFLVMSKCHSSAYDLAQKHKKMEVYAEVIGTDATPSEYKSIAVYFECEKNWLMAGKFFYFAKQYAKAVRHLLRVPYTDNSPALDLAIEAVGEAKDEKLTHMLIIYLMGETDGLPKDARHLFRLYMALQQYREAARTAVIIAREEQMAGNYRNAHDLLFSMVQELRQRKIKVASEMLDNLALLHSYTLAKLHIKAGNHVNAARLLIRVAQNISKFPSHVVPILTSTVIECQRVGLKTASFTYASMLLRPEYREKIDQKYRRKFEGIVRRPEKQTPEELEILRSSSPCPFCSADLGEYDLNCASCRNNVSYCALTGKHIIKTDLTLCPNCDFPIIYSELMTFLEGHPDLTCPMCSVRLTRDSIRRLTDAMSILLAWNAEGVNESQTNEQTDSPVAGAPAEPSTTNSDVISRTPMR</sequence>
<dbReference type="Gene3D" id="1.25.40.470">
    <property type="match status" value="1"/>
</dbReference>
<evidence type="ECO:0000259" key="10">
    <source>
        <dbReference type="Pfam" id="PF24762"/>
    </source>
</evidence>
<dbReference type="PANTHER" id="PTHR14920:SF0">
    <property type="entry name" value="WD REPEAT DOMAIN 19"/>
    <property type="match status" value="1"/>
</dbReference>
<evidence type="ECO:0000259" key="8">
    <source>
        <dbReference type="Pfam" id="PF15911"/>
    </source>
</evidence>
<dbReference type="SUPFAM" id="SSF69322">
    <property type="entry name" value="Tricorn protease domain 2"/>
    <property type="match status" value="1"/>
</dbReference>
<feature type="compositionally biased region" description="Polar residues" evidence="7">
    <location>
        <begin position="1582"/>
        <end position="1592"/>
    </location>
</feature>
<feature type="compositionally biased region" description="Polar residues" evidence="7">
    <location>
        <begin position="800"/>
        <end position="810"/>
    </location>
</feature>
<dbReference type="InterPro" id="IPR040379">
    <property type="entry name" value="WDR19/dyf-2"/>
</dbReference>
<dbReference type="Pfam" id="PF23389">
    <property type="entry name" value="Beta-prop_WDR19_1st"/>
    <property type="match status" value="1"/>
</dbReference>
<reference evidence="11" key="1">
    <citation type="submission" date="2016-01" db="EMBL/GenBank/DDBJ databases">
        <title>Reference transcriptome for the parasite Schistocephalus solidus: insights into the molecular evolution of parasitism.</title>
        <authorList>
            <person name="Hebert F.O."/>
            <person name="Grambauer S."/>
            <person name="Barber I."/>
            <person name="Landry C.R."/>
            <person name="Aubin-Horth N."/>
        </authorList>
    </citation>
    <scope>NUCLEOTIDE SEQUENCE</scope>
</reference>
<dbReference type="SUPFAM" id="SSF48452">
    <property type="entry name" value="TPR-like"/>
    <property type="match status" value="1"/>
</dbReference>
<dbReference type="InterPro" id="IPR011990">
    <property type="entry name" value="TPR-like_helical_dom_sf"/>
</dbReference>
<protein>
    <submittedName>
        <fullName evidence="11">WD repeat-containing protein 19</fullName>
    </submittedName>
</protein>
<proteinExistence type="predicted"/>
<evidence type="ECO:0000256" key="6">
    <source>
        <dbReference type="ARBA" id="ARBA00023273"/>
    </source>
</evidence>
<dbReference type="Pfam" id="PF15911">
    <property type="entry name" value="Beta-prop_WDR19_2nd"/>
    <property type="match status" value="1"/>
</dbReference>
<accession>A0A0V0J732</accession>
<dbReference type="Gene3D" id="2.130.10.10">
    <property type="entry name" value="YVTN repeat-like/Quinoprotein amine dehydrogenase"/>
    <property type="match status" value="2"/>
</dbReference>
<dbReference type="InterPro" id="IPR057855">
    <property type="entry name" value="Beta-prop_WDR19_1st"/>
</dbReference>
<keyword evidence="2" id="KW-0853">WD repeat</keyword>
<dbReference type="InterPro" id="IPR015943">
    <property type="entry name" value="WD40/YVTN_repeat-like_dom_sf"/>
</dbReference>
<keyword evidence="5" id="KW-0969">Cilium</keyword>
<dbReference type="EMBL" id="GEEE01002351">
    <property type="protein sequence ID" value="JAP60874.1"/>
    <property type="molecule type" value="Transcribed_RNA"/>
</dbReference>
<feature type="domain" description="WDR19 first beta-propeller" evidence="9">
    <location>
        <begin position="19"/>
        <end position="356"/>
    </location>
</feature>
<evidence type="ECO:0000256" key="4">
    <source>
        <dbReference type="ARBA" id="ARBA00022803"/>
    </source>
</evidence>
<evidence type="ECO:0000256" key="3">
    <source>
        <dbReference type="ARBA" id="ARBA00022737"/>
    </source>
</evidence>
<keyword evidence="3" id="KW-0677">Repeat</keyword>
<dbReference type="SMART" id="SM00320">
    <property type="entry name" value="WD40"/>
    <property type="match status" value="5"/>
</dbReference>
<comment type="subcellular location">
    <subcellularLocation>
        <location evidence="1">Cell projection</location>
        <location evidence="1">Cilium</location>
    </subcellularLocation>
</comment>
<dbReference type="GO" id="GO:0035721">
    <property type="term" value="P:intraciliary retrograde transport"/>
    <property type="evidence" value="ECO:0007669"/>
    <property type="project" value="InterPro"/>
</dbReference>